<dbReference type="OrthoDB" id="9787851at2"/>
<dbReference type="PANTHER" id="PTHR42794">
    <property type="entry name" value="HEMIN IMPORT ATP-BINDING PROTEIN HMUV"/>
    <property type="match status" value="1"/>
</dbReference>
<dbReference type="Proteomes" id="UP000198598">
    <property type="component" value="Unassembled WGS sequence"/>
</dbReference>
<dbReference type="SMART" id="SM00382">
    <property type="entry name" value="AAA"/>
    <property type="match status" value="1"/>
</dbReference>
<comment type="function">
    <text evidence="5">Part of the ABC transporter complex HmuTUV involved in hemin import. Responsible for energy coupling to the transport system.</text>
</comment>
<keyword evidence="1" id="KW-0813">Transport</keyword>
<dbReference type="Pfam" id="PF00005">
    <property type="entry name" value="ABC_tran"/>
    <property type="match status" value="1"/>
</dbReference>
<keyword evidence="3 7" id="KW-0067">ATP-binding</keyword>
<dbReference type="Gene3D" id="3.40.50.300">
    <property type="entry name" value="P-loop containing nucleotide triphosphate hydrolases"/>
    <property type="match status" value="1"/>
</dbReference>
<evidence type="ECO:0000313" key="8">
    <source>
        <dbReference type="Proteomes" id="UP000198598"/>
    </source>
</evidence>
<dbReference type="RefSeq" id="WP_093822763.1">
    <property type="nucleotide sequence ID" value="NZ_FOLQ01000001.1"/>
</dbReference>
<evidence type="ECO:0000256" key="5">
    <source>
        <dbReference type="ARBA" id="ARBA00037066"/>
    </source>
</evidence>
<dbReference type="PANTHER" id="PTHR42794:SF1">
    <property type="entry name" value="HEMIN IMPORT ATP-BINDING PROTEIN HMUV"/>
    <property type="match status" value="1"/>
</dbReference>
<gene>
    <name evidence="7" type="ORF">SAMN05216167_101388</name>
</gene>
<proteinExistence type="predicted"/>
<evidence type="ECO:0000256" key="2">
    <source>
        <dbReference type="ARBA" id="ARBA00022741"/>
    </source>
</evidence>
<dbReference type="AlphaFoldDB" id="A0A1I1G653"/>
<evidence type="ECO:0000256" key="3">
    <source>
        <dbReference type="ARBA" id="ARBA00022840"/>
    </source>
</evidence>
<feature type="domain" description="ABC transporter" evidence="6">
    <location>
        <begin position="10"/>
        <end position="249"/>
    </location>
</feature>
<organism evidence="7 8">
    <name type="scientific">Spirosoma endophyticum</name>
    <dbReference type="NCBI Taxonomy" id="662367"/>
    <lineage>
        <taxon>Bacteria</taxon>
        <taxon>Pseudomonadati</taxon>
        <taxon>Bacteroidota</taxon>
        <taxon>Cytophagia</taxon>
        <taxon>Cytophagales</taxon>
        <taxon>Cytophagaceae</taxon>
        <taxon>Spirosoma</taxon>
    </lineage>
</organism>
<evidence type="ECO:0000259" key="6">
    <source>
        <dbReference type="PROSITE" id="PS50893"/>
    </source>
</evidence>
<protein>
    <submittedName>
        <fullName evidence="7">Iron complex transport system ATP-binding protein</fullName>
    </submittedName>
</protein>
<reference evidence="7 8" key="1">
    <citation type="submission" date="2016-10" db="EMBL/GenBank/DDBJ databases">
        <authorList>
            <person name="de Groot N.N."/>
        </authorList>
    </citation>
    <scope>NUCLEOTIDE SEQUENCE [LARGE SCALE GENOMIC DNA]</scope>
    <source>
        <strain evidence="7 8">DSM 26130</strain>
    </source>
</reference>
<dbReference type="EMBL" id="FOLQ01000001">
    <property type="protein sequence ID" value="SFC06776.1"/>
    <property type="molecule type" value="Genomic_DNA"/>
</dbReference>
<keyword evidence="4" id="KW-1278">Translocase</keyword>
<evidence type="ECO:0000256" key="1">
    <source>
        <dbReference type="ARBA" id="ARBA00022448"/>
    </source>
</evidence>
<dbReference type="SUPFAM" id="SSF52540">
    <property type="entry name" value="P-loop containing nucleoside triphosphate hydrolases"/>
    <property type="match status" value="1"/>
</dbReference>
<name>A0A1I1G653_9BACT</name>
<dbReference type="STRING" id="662367.SAMN05216167_101388"/>
<sequence length="346" mass="37682">MNETLPLLSARALTIGYSSSNQPVTPISHSLDLDLWPGKLVCLLGPNGAGKSTLMRTLAGLQPTLAGVITIAGKPMQTLAPVELAQQLSLVLTERVEAGNLTVSELVALGRTPYTGWLGALTQQDKEQVNWAMDVTETVNFRQRRLHQLSDGERQKVMLARALAQDTPLILLDEPTAHLDLPNRVEMMRLLHQLARQTGKAILLSTHELDLALQAADQLWLIRQTGEMNMGVPEDLVLNGTFEAAFAKNGFHFDRTTGTFAIHNEASGPSVSLDGTGSLAFWTGRALQREGFVIGASDNAICLIETLDVAGKPHWVVTRDKIRTDYTTLADVLTSLQELKHVSADL</sequence>
<evidence type="ECO:0000313" key="7">
    <source>
        <dbReference type="EMBL" id="SFC06776.1"/>
    </source>
</evidence>
<evidence type="ECO:0000256" key="4">
    <source>
        <dbReference type="ARBA" id="ARBA00022967"/>
    </source>
</evidence>
<dbReference type="PROSITE" id="PS50893">
    <property type="entry name" value="ABC_TRANSPORTER_2"/>
    <property type="match status" value="1"/>
</dbReference>
<dbReference type="InterPro" id="IPR003593">
    <property type="entry name" value="AAA+_ATPase"/>
</dbReference>
<dbReference type="CDD" id="cd03214">
    <property type="entry name" value="ABC_Iron-Siderophores_B12_Hemin"/>
    <property type="match status" value="1"/>
</dbReference>
<dbReference type="InterPro" id="IPR003439">
    <property type="entry name" value="ABC_transporter-like_ATP-bd"/>
</dbReference>
<keyword evidence="2" id="KW-0547">Nucleotide-binding</keyword>
<accession>A0A1I1G653</accession>
<keyword evidence="8" id="KW-1185">Reference proteome</keyword>
<dbReference type="GO" id="GO:0005524">
    <property type="term" value="F:ATP binding"/>
    <property type="evidence" value="ECO:0007669"/>
    <property type="project" value="UniProtKB-KW"/>
</dbReference>
<dbReference type="InterPro" id="IPR027417">
    <property type="entry name" value="P-loop_NTPase"/>
</dbReference>
<dbReference type="GO" id="GO:0016887">
    <property type="term" value="F:ATP hydrolysis activity"/>
    <property type="evidence" value="ECO:0007669"/>
    <property type="project" value="InterPro"/>
</dbReference>